<dbReference type="InterPro" id="IPR036097">
    <property type="entry name" value="HisK_dim/P_sf"/>
</dbReference>
<dbReference type="InterPro" id="IPR036641">
    <property type="entry name" value="HPT_dom_sf"/>
</dbReference>
<keyword evidence="10" id="KW-0902">Two-component regulatory system</keyword>
<dbReference type="InterPro" id="IPR004105">
    <property type="entry name" value="CheA-like_dim"/>
</dbReference>
<evidence type="ECO:0000256" key="4">
    <source>
        <dbReference type="ARBA" id="ARBA00022500"/>
    </source>
</evidence>
<dbReference type="InterPro" id="IPR002545">
    <property type="entry name" value="CheW-lke_dom"/>
</dbReference>
<dbReference type="PROSITE" id="PS50109">
    <property type="entry name" value="HIS_KIN"/>
    <property type="match status" value="1"/>
</dbReference>
<dbReference type="InterPro" id="IPR036890">
    <property type="entry name" value="HATPase_C_sf"/>
</dbReference>
<dbReference type="CDD" id="cd16916">
    <property type="entry name" value="HATPase_CheA-like"/>
    <property type="match status" value="1"/>
</dbReference>
<keyword evidence="9" id="KW-0067">ATP-binding</keyword>
<dbReference type="EMBL" id="CP061336">
    <property type="protein sequence ID" value="QNU68408.1"/>
    <property type="molecule type" value="Genomic_DNA"/>
</dbReference>
<keyword evidence="12" id="KW-1185">Reference proteome</keyword>
<dbReference type="InterPro" id="IPR008207">
    <property type="entry name" value="Sig_transdc_His_kin_Hpt_dom"/>
</dbReference>
<gene>
    <name evidence="11" type="ORF">EHE19_008390</name>
</gene>
<dbReference type="EC" id="2.7.13.3" evidence="2"/>
<name>A0A4U7JNE0_9FIRM</name>
<keyword evidence="5" id="KW-0597">Phosphoprotein</keyword>
<dbReference type="SUPFAM" id="SSF47226">
    <property type="entry name" value="Histidine-containing phosphotransfer domain, HPT domain"/>
    <property type="match status" value="1"/>
</dbReference>
<dbReference type="PRINTS" id="PR00344">
    <property type="entry name" value="BCTRLSENSOR"/>
</dbReference>
<evidence type="ECO:0000256" key="2">
    <source>
        <dbReference type="ARBA" id="ARBA00012438"/>
    </source>
</evidence>
<dbReference type="Gene3D" id="2.30.30.40">
    <property type="entry name" value="SH3 Domains"/>
    <property type="match status" value="1"/>
</dbReference>
<evidence type="ECO:0000313" key="12">
    <source>
        <dbReference type="Proteomes" id="UP000306409"/>
    </source>
</evidence>
<dbReference type="GO" id="GO:0005737">
    <property type="term" value="C:cytoplasm"/>
    <property type="evidence" value="ECO:0007669"/>
    <property type="project" value="InterPro"/>
</dbReference>
<evidence type="ECO:0000256" key="5">
    <source>
        <dbReference type="ARBA" id="ARBA00022553"/>
    </source>
</evidence>
<dbReference type="InterPro" id="IPR005467">
    <property type="entry name" value="His_kinase_dom"/>
</dbReference>
<dbReference type="InterPro" id="IPR037052">
    <property type="entry name" value="CheA-like_P2_sf"/>
</dbReference>
<dbReference type="SMART" id="SM01231">
    <property type="entry name" value="H-kinase_dim"/>
    <property type="match status" value="1"/>
</dbReference>
<dbReference type="PROSITE" id="PS50851">
    <property type="entry name" value="CHEW"/>
    <property type="match status" value="1"/>
</dbReference>
<dbReference type="FunFam" id="3.30.565.10:FF:000016">
    <property type="entry name" value="Chemotaxis protein CheA, putative"/>
    <property type="match status" value="1"/>
</dbReference>
<keyword evidence="8" id="KW-0418">Kinase</keyword>
<dbReference type="GO" id="GO:0000155">
    <property type="term" value="F:phosphorelay sensor kinase activity"/>
    <property type="evidence" value="ECO:0007669"/>
    <property type="project" value="InterPro"/>
</dbReference>
<dbReference type="SMART" id="SM00387">
    <property type="entry name" value="HATPase_c"/>
    <property type="match status" value="1"/>
</dbReference>
<dbReference type="RefSeq" id="WP_137696365.1">
    <property type="nucleotide sequence ID" value="NZ_CP061336.1"/>
</dbReference>
<evidence type="ECO:0000256" key="1">
    <source>
        <dbReference type="ARBA" id="ARBA00000085"/>
    </source>
</evidence>
<dbReference type="InterPro" id="IPR003594">
    <property type="entry name" value="HATPase_dom"/>
</dbReference>
<evidence type="ECO:0000256" key="10">
    <source>
        <dbReference type="ARBA" id="ARBA00023012"/>
    </source>
</evidence>
<dbReference type="Gene3D" id="1.10.287.560">
    <property type="entry name" value="Histidine kinase CheA-like, homodimeric domain"/>
    <property type="match status" value="1"/>
</dbReference>
<dbReference type="PROSITE" id="PS50894">
    <property type="entry name" value="HPT"/>
    <property type="match status" value="1"/>
</dbReference>
<reference evidence="11 12" key="1">
    <citation type="submission" date="2020-09" db="EMBL/GenBank/DDBJ databases">
        <title>Characterization and genome sequencing of Ruminiclostridium sp. nov. MA18.</title>
        <authorList>
            <person name="Rettenmaier R."/>
            <person name="Kowollik M.-L."/>
            <person name="Liebl W."/>
            <person name="Zverlov V."/>
        </authorList>
    </citation>
    <scope>NUCLEOTIDE SEQUENCE [LARGE SCALE GENOMIC DNA]</scope>
    <source>
        <strain evidence="11 12">MA18</strain>
    </source>
</reference>
<dbReference type="Gene3D" id="3.30.565.10">
    <property type="entry name" value="Histidine kinase-like ATPase, C-terminal domain"/>
    <property type="match status" value="1"/>
</dbReference>
<dbReference type="Pfam" id="PF07194">
    <property type="entry name" value="P2"/>
    <property type="match status" value="1"/>
</dbReference>
<dbReference type="SUPFAM" id="SSF47384">
    <property type="entry name" value="Homodimeric domain of signal transducing histidine kinase"/>
    <property type="match status" value="1"/>
</dbReference>
<dbReference type="InterPro" id="IPR036061">
    <property type="entry name" value="CheW-like_dom_sf"/>
</dbReference>
<comment type="catalytic activity">
    <reaction evidence="1">
        <text>ATP + protein L-histidine = ADP + protein N-phospho-L-histidine.</text>
        <dbReference type="EC" id="2.7.13.3"/>
    </reaction>
</comment>
<evidence type="ECO:0000256" key="7">
    <source>
        <dbReference type="ARBA" id="ARBA00022741"/>
    </source>
</evidence>
<evidence type="ECO:0000256" key="9">
    <source>
        <dbReference type="ARBA" id="ARBA00022840"/>
    </source>
</evidence>
<evidence type="ECO:0000313" key="11">
    <source>
        <dbReference type="EMBL" id="QNU68408.1"/>
    </source>
</evidence>
<dbReference type="InterPro" id="IPR037006">
    <property type="entry name" value="CheA-like_homodim_sf"/>
</dbReference>
<dbReference type="SUPFAM" id="SSF50341">
    <property type="entry name" value="CheW-like"/>
    <property type="match status" value="1"/>
</dbReference>
<dbReference type="Pfam" id="PF01584">
    <property type="entry name" value="CheW"/>
    <property type="match status" value="1"/>
</dbReference>
<keyword evidence="7" id="KW-0547">Nucleotide-binding</keyword>
<keyword evidence="6" id="KW-0808">Transferase</keyword>
<dbReference type="PANTHER" id="PTHR43395:SF1">
    <property type="entry name" value="CHEMOTAXIS PROTEIN CHEA"/>
    <property type="match status" value="1"/>
</dbReference>
<evidence type="ECO:0000256" key="6">
    <source>
        <dbReference type="ARBA" id="ARBA00022679"/>
    </source>
</evidence>
<dbReference type="Pfam" id="PF02895">
    <property type="entry name" value="H-kinase_dim"/>
    <property type="match status" value="1"/>
</dbReference>
<dbReference type="PANTHER" id="PTHR43395">
    <property type="entry name" value="SENSOR HISTIDINE KINASE CHEA"/>
    <property type="match status" value="1"/>
</dbReference>
<dbReference type="AlphaFoldDB" id="A0A4U7JNE0"/>
<dbReference type="CDD" id="cd00731">
    <property type="entry name" value="CheA_reg"/>
    <property type="match status" value="1"/>
</dbReference>
<dbReference type="Pfam" id="PF02518">
    <property type="entry name" value="HATPase_c"/>
    <property type="match status" value="1"/>
</dbReference>
<dbReference type="Pfam" id="PF01627">
    <property type="entry name" value="Hpt"/>
    <property type="match status" value="1"/>
</dbReference>
<protein>
    <recommendedName>
        <fullName evidence="3">Chemotaxis protein CheA</fullName>
        <ecNumber evidence="2">2.7.13.3</ecNumber>
    </recommendedName>
</protein>
<accession>A0A4U7JNE0</accession>
<dbReference type="Gene3D" id="1.20.120.160">
    <property type="entry name" value="HPT domain"/>
    <property type="match status" value="1"/>
</dbReference>
<organism evidence="11 12">
    <name type="scientific">Ruminiclostridium herbifermentans</name>
    <dbReference type="NCBI Taxonomy" id="2488810"/>
    <lineage>
        <taxon>Bacteria</taxon>
        <taxon>Bacillati</taxon>
        <taxon>Bacillota</taxon>
        <taxon>Clostridia</taxon>
        <taxon>Eubacteriales</taxon>
        <taxon>Oscillospiraceae</taxon>
        <taxon>Ruminiclostridium</taxon>
    </lineage>
</organism>
<dbReference type="CDD" id="cd00088">
    <property type="entry name" value="HPT"/>
    <property type="match status" value="1"/>
</dbReference>
<dbReference type="GO" id="GO:0006935">
    <property type="term" value="P:chemotaxis"/>
    <property type="evidence" value="ECO:0007669"/>
    <property type="project" value="UniProtKB-KW"/>
</dbReference>
<dbReference type="OrthoDB" id="9803176at2"/>
<proteinExistence type="predicted"/>
<dbReference type="InterPro" id="IPR035891">
    <property type="entry name" value="CheY-binding_CheA"/>
</dbReference>
<dbReference type="InterPro" id="IPR010808">
    <property type="entry name" value="CheA_P2-bd"/>
</dbReference>
<dbReference type="SUPFAM" id="SSF55874">
    <property type="entry name" value="ATPase domain of HSP90 chaperone/DNA topoisomerase II/histidine kinase"/>
    <property type="match status" value="1"/>
</dbReference>
<dbReference type="InterPro" id="IPR004358">
    <property type="entry name" value="Sig_transdc_His_kin-like_C"/>
</dbReference>
<dbReference type="KEGG" id="rher:EHE19_008390"/>
<dbReference type="Gene3D" id="3.30.70.1110">
    <property type="entry name" value="Histidine kinase CheA-like, P2 response regulator-binding domain"/>
    <property type="match status" value="1"/>
</dbReference>
<evidence type="ECO:0000256" key="8">
    <source>
        <dbReference type="ARBA" id="ARBA00022777"/>
    </source>
</evidence>
<dbReference type="SMART" id="SM00073">
    <property type="entry name" value="HPT"/>
    <property type="match status" value="1"/>
</dbReference>
<dbReference type="GO" id="GO:0005524">
    <property type="term" value="F:ATP binding"/>
    <property type="evidence" value="ECO:0007669"/>
    <property type="project" value="UniProtKB-KW"/>
</dbReference>
<dbReference type="Proteomes" id="UP000306409">
    <property type="component" value="Chromosome"/>
</dbReference>
<evidence type="ECO:0000256" key="3">
    <source>
        <dbReference type="ARBA" id="ARBA00021495"/>
    </source>
</evidence>
<keyword evidence="4" id="KW-0145">Chemotaxis</keyword>
<dbReference type="SMART" id="SM00260">
    <property type="entry name" value="CheW"/>
    <property type="match status" value="1"/>
</dbReference>
<dbReference type="SUPFAM" id="SSF55052">
    <property type="entry name" value="CheY-binding domain of CheA"/>
    <property type="match status" value="1"/>
</dbReference>
<sequence length="689" mass="76825">MDMTQYLQIFIEESNEHVQSLNQSLLQLERDPEDKDVLNEIFRVAHTIKGMAGTMGFTKMTKLTHDMENVLQAIRNSEIAVTSDLVDILFKCLDALENYVSTIVATSGEGDKEYTDIMASLKSILENKGTISATPVNTMNNDSKSSDVSAKYITEKLVFDEFEKSAVNKAIDMGMHAVKITVALNKGCLLKAARAFVIFQTLEKYGEIVKAQPVVQDIEDEKFDSEFTVVVLTKEDKQLFLNEINSIAEVEEVLASYLSKFNVDAKDAETENKIEAKVPEKIEKIEKVVAKEENIHEAAKQNIAHKKTQRTVRVDIDRLDVLMNLVGELIITKTRLEEADITSNQQEYRETIEYLERVTTNLNDAVMKVRMVPVETVFNRFPRMVRDIAKDLGKDIQLIMSGEETELDRTVIDEIGDPLIHMLRNSCDHGLESKERRRELGKPEVGTINLTAYQSGNNVIIEVADDGSGINTEKTKAKAIEKGIITKEEALNMTQQEAIELLFRPSFSTADKVTGLSGRGVGLDVVKTKIEQVGGTVEVESQKDKGSRFIIKLPLTLAIYQALLVNVGNEKYFIPLGSIYQIYNWSADEVKTVQGQEIILLRNMVVPITRLADTLDIPQSDSKDKKQLKIVIVRKGEKLTGLVVDSVIGQQEIVIKSLGKLLSGIKYFAGATILGDGSVALIIDVNSIT</sequence>
<dbReference type="InterPro" id="IPR051315">
    <property type="entry name" value="Bact_Chemotaxis_CheA"/>
</dbReference>